<reference evidence="4" key="1">
    <citation type="submission" date="2017-02" db="UniProtKB">
        <authorList>
            <consortium name="WormBaseParasite"/>
        </authorList>
    </citation>
    <scope>IDENTIFICATION</scope>
</reference>
<sequence>MLTRILLLFLLPNLMHNALVSSFECSCTLNPTTGSPSTEESTKTSFTYSTMHPGLYLNDILSAIARNSSKA</sequence>
<keyword evidence="3" id="KW-1185">Reference proteome</keyword>
<dbReference type="EMBL" id="UZAF01020454">
    <property type="protein sequence ID" value="VDO70075.1"/>
    <property type="molecule type" value="Genomic_DNA"/>
</dbReference>
<keyword evidence="1" id="KW-0732">Signal</keyword>
<dbReference type="AlphaFoldDB" id="A0A0N4X1S5"/>
<evidence type="ECO:0000313" key="3">
    <source>
        <dbReference type="Proteomes" id="UP000268014"/>
    </source>
</evidence>
<name>A0A0N4X1S5_HAEPC</name>
<feature type="chain" id="PRO_5043124192" evidence="1">
    <location>
        <begin position="23"/>
        <end position="71"/>
    </location>
</feature>
<accession>A0A0N4X1S5</accession>
<reference evidence="2 3" key="2">
    <citation type="submission" date="2018-11" db="EMBL/GenBank/DDBJ databases">
        <authorList>
            <consortium name="Pathogen Informatics"/>
        </authorList>
    </citation>
    <scope>NUCLEOTIDE SEQUENCE [LARGE SCALE GENOMIC DNA]</scope>
    <source>
        <strain evidence="2 3">MHpl1</strain>
    </source>
</reference>
<evidence type="ECO:0000313" key="2">
    <source>
        <dbReference type="EMBL" id="VDO70075.1"/>
    </source>
</evidence>
<proteinExistence type="predicted"/>
<dbReference type="Proteomes" id="UP000268014">
    <property type="component" value="Unassembled WGS sequence"/>
</dbReference>
<evidence type="ECO:0000313" key="4">
    <source>
        <dbReference type="WBParaSite" id="HPLM_0001828301-mRNA-1"/>
    </source>
</evidence>
<feature type="signal peptide" evidence="1">
    <location>
        <begin position="1"/>
        <end position="22"/>
    </location>
</feature>
<protein>
    <submittedName>
        <fullName evidence="4">Secreted protein</fullName>
    </submittedName>
</protein>
<organism evidence="4">
    <name type="scientific">Haemonchus placei</name>
    <name type="common">Barber's pole worm</name>
    <dbReference type="NCBI Taxonomy" id="6290"/>
    <lineage>
        <taxon>Eukaryota</taxon>
        <taxon>Metazoa</taxon>
        <taxon>Ecdysozoa</taxon>
        <taxon>Nematoda</taxon>
        <taxon>Chromadorea</taxon>
        <taxon>Rhabditida</taxon>
        <taxon>Rhabditina</taxon>
        <taxon>Rhabditomorpha</taxon>
        <taxon>Strongyloidea</taxon>
        <taxon>Trichostrongylidae</taxon>
        <taxon>Haemonchus</taxon>
    </lineage>
</organism>
<evidence type="ECO:0000256" key="1">
    <source>
        <dbReference type="SAM" id="SignalP"/>
    </source>
</evidence>
<gene>
    <name evidence="2" type="ORF">HPLM_LOCUS18275</name>
</gene>
<dbReference type="WBParaSite" id="HPLM_0001828301-mRNA-1">
    <property type="protein sequence ID" value="HPLM_0001828301-mRNA-1"/>
    <property type="gene ID" value="HPLM_0001828301"/>
</dbReference>